<proteinExistence type="predicted"/>
<keyword evidence="3" id="KW-0808">Transferase</keyword>
<dbReference type="PROSITE" id="PS00107">
    <property type="entry name" value="PROTEIN_KINASE_ATP"/>
    <property type="match status" value="1"/>
</dbReference>
<dbReference type="SUPFAM" id="SSF56112">
    <property type="entry name" value="Protein kinase-like (PK-like)"/>
    <property type="match status" value="1"/>
</dbReference>
<dbReference type="InterPro" id="IPR008271">
    <property type="entry name" value="Ser/Thr_kinase_AS"/>
</dbReference>
<keyword evidence="6 7" id="KW-0067">ATP-binding</keyword>
<dbReference type="InterPro" id="IPR017441">
    <property type="entry name" value="Protein_kinase_ATP_BS"/>
</dbReference>
<keyword evidence="5" id="KW-0418">Kinase</keyword>
<accession>A0ABP7D937</accession>
<evidence type="ECO:0000256" key="9">
    <source>
        <dbReference type="SAM" id="Phobius"/>
    </source>
</evidence>
<feature type="compositionally biased region" description="Gly residues" evidence="8">
    <location>
        <begin position="346"/>
        <end position="356"/>
    </location>
</feature>
<keyword evidence="4 7" id="KW-0547">Nucleotide-binding</keyword>
<dbReference type="PANTHER" id="PTHR43289">
    <property type="entry name" value="MITOGEN-ACTIVATED PROTEIN KINASE KINASE KINASE 20-RELATED"/>
    <property type="match status" value="1"/>
</dbReference>
<dbReference type="InterPro" id="IPR000719">
    <property type="entry name" value="Prot_kinase_dom"/>
</dbReference>
<keyword evidence="12" id="KW-1185">Reference proteome</keyword>
<feature type="region of interest" description="Disordered" evidence="8">
    <location>
        <begin position="505"/>
        <end position="525"/>
    </location>
</feature>
<sequence length="558" mass="58686">MTGKRPPSPPPQIPGFSYVRQLGSGGFSDVYLFEQERPRRTVAIKVLFGDVTTDESRRNFESEANLMAQLSSHPNIVTIYQADVTADGRSYLVMEYCPRASLDVRYRQGPLRVDETLSLGIHIASAVETAHRAGIVHRDIKPANILTTAYNRPALTDFGISGNIGAASDEVGMSIPWSAPEAFAGPNADGVLLDVYALGATVYTLLAGHSPFVRPGADNTQNKLIHRITNSRLEPLTRNDAPESLNQALAVAMAKSPTSRFGSAADFARSLQRIQAELGLAVTPIEVLDDSAEHAGWGDEDDDAPATRVRSVRSIDPERAAPPTSPGAPGQYGGAPRADRRAGAEPGTGVGAGAGAGPDAAPDGRGGARARREDQDLAAHAQPGDPGNGSGPVQYGQRFDAAAGGEDADAAGPRQRFPVLLVAAIVVAMVVGAAVVVNLLGGTRSDPQGLDELPQGPADAVASDSVVPSVIGFKHSTVGENVTFTWRNPEPQDGDFYLWSSVTATEQGPERRSQTATATLERRGDGPTCVQVVMVRDDGRTSDPARYCTSPEEAGGES</sequence>
<dbReference type="PANTHER" id="PTHR43289:SF6">
    <property type="entry name" value="SERINE_THREONINE-PROTEIN KINASE NEKL-3"/>
    <property type="match status" value="1"/>
</dbReference>
<reference evidence="12" key="1">
    <citation type="journal article" date="2019" name="Int. J. Syst. Evol. Microbiol.">
        <title>The Global Catalogue of Microorganisms (GCM) 10K type strain sequencing project: providing services to taxonomists for standard genome sequencing and annotation.</title>
        <authorList>
            <consortium name="The Broad Institute Genomics Platform"/>
            <consortium name="The Broad Institute Genome Sequencing Center for Infectious Disease"/>
            <person name="Wu L."/>
            <person name="Ma J."/>
        </authorList>
    </citation>
    <scope>NUCLEOTIDE SEQUENCE [LARGE SCALE GENOMIC DNA]</scope>
    <source>
        <strain evidence="12">JCM 16961</strain>
    </source>
</reference>
<evidence type="ECO:0000256" key="2">
    <source>
        <dbReference type="ARBA" id="ARBA00022527"/>
    </source>
</evidence>
<dbReference type="InterPro" id="IPR011009">
    <property type="entry name" value="Kinase-like_dom_sf"/>
</dbReference>
<evidence type="ECO:0000313" key="11">
    <source>
        <dbReference type="EMBL" id="GAA3701067.1"/>
    </source>
</evidence>
<feature type="transmembrane region" description="Helical" evidence="9">
    <location>
        <begin position="417"/>
        <end position="440"/>
    </location>
</feature>
<gene>
    <name evidence="11" type="ORF">GCM10022377_13200</name>
</gene>
<dbReference type="EC" id="2.7.11.1" evidence="1"/>
<dbReference type="PROSITE" id="PS50011">
    <property type="entry name" value="PROTEIN_KINASE_DOM"/>
    <property type="match status" value="1"/>
</dbReference>
<dbReference type="RefSeq" id="WP_344881834.1">
    <property type="nucleotide sequence ID" value="NZ_BAABCJ010000002.1"/>
</dbReference>
<dbReference type="Proteomes" id="UP001501536">
    <property type="component" value="Unassembled WGS sequence"/>
</dbReference>
<feature type="region of interest" description="Disordered" evidence="8">
    <location>
        <begin position="312"/>
        <end position="397"/>
    </location>
</feature>
<dbReference type="EMBL" id="BAABCJ010000002">
    <property type="protein sequence ID" value="GAA3701067.1"/>
    <property type="molecule type" value="Genomic_DNA"/>
</dbReference>
<dbReference type="SMART" id="SM00220">
    <property type="entry name" value="S_TKc"/>
    <property type="match status" value="1"/>
</dbReference>
<feature type="domain" description="Protein kinase" evidence="10">
    <location>
        <begin position="16"/>
        <end position="278"/>
    </location>
</feature>
<evidence type="ECO:0000256" key="6">
    <source>
        <dbReference type="ARBA" id="ARBA00022840"/>
    </source>
</evidence>
<keyword evidence="9" id="KW-0472">Membrane</keyword>
<organism evidence="11 12">
    <name type="scientific">Zhihengliuella alba</name>
    <dbReference type="NCBI Taxonomy" id="547018"/>
    <lineage>
        <taxon>Bacteria</taxon>
        <taxon>Bacillati</taxon>
        <taxon>Actinomycetota</taxon>
        <taxon>Actinomycetes</taxon>
        <taxon>Micrococcales</taxon>
        <taxon>Micrococcaceae</taxon>
        <taxon>Zhihengliuella</taxon>
    </lineage>
</organism>
<evidence type="ECO:0000256" key="8">
    <source>
        <dbReference type="SAM" id="MobiDB-lite"/>
    </source>
</evidence>
<dbReference type="Gene3D" id="1.10.510.10">
    <property type="entry name" value="Transferase(Phosphotransferase) domain 1"/>
    <property type="match status" value="1"/>
</dbReference>
<dbReference type="PROSITE" id="PS00108">
    <property type="entry name" value="PROTEIN_KINASE_ST"/>
    <property type="match status" value="1"/>
</dbReference>
<evidence type="ECO:0000256" key="3">
    <source>
        <dbReference type="ARBA" id="ARBA00022679"/>
    </source>
</evidence>
<evidence type="ECO:0000313" key="12">
    <source>
        <dbReference type="Proteomes" id="UP001501536"/>
    </source>
</evidence>
<dbReference type="Pfam" id="PF00069">
    <property type="entry name" value="Pkinase"/>
    <property type="match status" value="1"/>
</dbReference>
<name>A0ABP7D937_9MICC</name>
<evidence type="ECO:0000256" key="1">
    <source>
        <dbReference type="ARBA" id="ARBA00012513"/>
    </source>
</evidence>
<evidence type="ECO:0000256" key="5">
    <source>
        <dbReference type="ARBA" id="ARBA00022777"/>
    </source>
</evidence>
<keyword evidence="9" id="KW-1133">Transmembrane helix</keyword>
<dbReference type="CDD" id="cd14014">
    <property type="entry name" value="STKc_PknB_like"/>
    <property type="match status" value="1"/>
</dbReference>
<feature type="binding site" evidence="7">
    <location>
        <position position="45"/>
    </location>
    <ligand>
        <name>ATP</name>
        <dbReference type="ChEBI" id="CHEBI:30616"/>
    </ligand>
</feature>
<protein>
    <recommendedName>
        <fullName evidence="1">non-specific serine/threonine protein kinase</fullName>
        <ecNumber evidence="1">2.7.11.1</ecNumber>
    </recommendedName>
</protein>
<evidence type="ECO:0000259" key="10">
    <source>
        <dbReference type="PROSITE" id="PS50011"/>
    </source>
</evidence>
<keyword evidence="9" id="KW-0812">Transmembrane</keyword>
<evidence type="ECO:0000256" key="7">
    <source>
        <dbReference type="PROSITE-ProRule" id="PRU10141"/>
    </source>
</evidence>
<keyword evidence="2" id="KW-0723">Serine/threonine-protein kinase</keyword>
<comment type="caution">
    <text evidence="11">The sequence shown here is derived from an EMBL/GenBank/DDBJ whole genome shotgun (WGS) entry which is preliminary data.</text>
</comment>
<evidence type="ECO:0000256" key="4">
    <source>
        <dbReference type="ARBA" id="ARBA00022741"/>
    </source>
</evidence>